<gene>
    <name evidence="1" type="ORF">TPC1_30427</name>
</gene>
<protein>
    <submittedName>
        <fullName evidence="1">Uncharacterized protein</fullName>
    </submittedName>
</protein>
<evidence type="ECO:0000313" key="1">
    <source>
        <dbReference type="EMBL" id="JAP90078.1"/>
    </source>
</evidence>
<feature type="non-terminal residue" evidence="1">
    <location>
        <position position="625"/>
    </location>
</feature>
<name>A0A146K0S2_9EUKA</name>
<dbReference type="EMBL" id="GDID01006528">
    <property type="protein sequence ID" value="JAP90078.1"/>
    <property type="molecule type" value="Transcribed_RNA"/>
</dbReference>
<reference evidence="1" key="1">
    <citation type="submission" date="2015-07" db="EMBL/GenBank/DDBJ databases">
        <title>Adaptation to a free-living lifestyle via gene acquisitions in the diplomonad Trepomonas sp. PC1.</title>
        <authorList>
            <person name="Xu F."/>
            <person name="Jerlstrom-Hultqvist J."/>
            <person name="Kolisko M."/>
            <person name="Simpson A.G.B."/>
            <person name="Roger A.J."/>
            <person name="Svard S.G."/>
            <person name="Andersson J.O."/>
        </authorList>
    </citation>
    <scope>NUCLEOTIDE SEQUENCE</scope>
    <source>
        <strain evidence="1">PC1</strain>
    </source>
</reference>
<feature type="non-terminal residue" evidence="1">
    <location>
        <position position="1"/>
    </location>
</feature>
<accession>A0A146K0S2</accession>
<dbReference type="AlphaFoldDB" id="A0A146K0S2"/>
<organism evidence="1">
    <name type="scientific">Trepomonas sp. PC1</name>
    <dbReference type="NCBI Taxonomy" id="1076344"/>
    <lineage>
        <taxon>Eukaryota</taxon>
        <taxon>Metamonada</taxon>
        <taxon>Diplomonadida</taxon>
        <taxon>Hexamitidae</taxon>
        <taxon>Hexamitinae</taxon>
        <taxon>Trepomonas</taxon>
    </lineage>
</organism>
<sequence length="625" mass="72922">VLRVFSQLANFQKAKFLRTQHSVNFNPQQQLQQNLKQSDLQQQQKLDYVSNYKNCFPDHLALQIDSIFQDTFEIASEMHNHEQFQKDKQKWESLKAMLSQPLRSSQEVKFTQQLFNILYKAQNNQLDFASNRIQYIRDELLELLNSSPSLNYLSLIIQYYEVSDQMSGIQFLQAYFKQSGFKIEVDQSQMISTQSGYMHYQMKSGFEQMFYNFICGDLTQITPQMNEIQVDIAGQLNQLVQNNYKFDIQQSQMLSQSMSNWNGNKMSKSTMRTDDDRYYQLITRFLNNEQVSGSTIQKERKQELDALPFALQAFFHLVRNEKSFQQMSSINKQQNSTSSNVRLLILALQSNFEAVFEELQNYNLYQEFFIASIFMQPVLQKFYIPTSHLIDKQILNDIAKQNMVASFGQSVLPMNAICKFIQMNAQLLQQSNNGVFSLFQNQKVLNDFLKVYVGFLTQGDSELNNNQKFILAQLQIQQKQPKRALQTMITIDQQDFEGFDVIFMQQVELLLLKQLKEPTELLFVEQVLKEFAPSDPNSKQAVSQQIKFNKFICQFCGLFWSGQSVASQLKQFDFRTQLSQQYIEEIDTFAMFLLQAAAKSQSHVKEVKQFVLGFDVGPEVKNFIA</sequence>
<proteinExistence type="predicted"/>